<proteinExistence type="predicted"/>
<dbReference type="EMBL" id="OE001018">
    <property type="protein sequence ID" value="CAD7455742.1"/>
    <property type="molecule type" value="Genomic_DNA"/>
</dbReference>
<accession>A0A7R9FNG0</accession>
<sequence>MDYELGRLDLEEVNPHLRGGRVENHLGTPFPPVHPTEIRTLISSSSVVELNKTSALANYATEAGKTPLSLPDRDSNLDIPSPGSLAQHETSASANYTEAAYSTGIAKLSSMRALHMSGLATSGEIVVIMKYQVTPISAVVHLTSSDTI</sequence>
<gene>
    <name evidence="2" type="ORF">TTEB3V08_LOCUS3796</name>
</gene>
<name>A0A7R9FNG0_9NEOP</name>
<feature type="region of interest" description="Disordered" evidence="1">
    <location>
        <begin position="65"/>
        <end position="91"/>
    </location>
</feature>
<evidence type="ECO:0000256" key="1">
    <source>
        <dbReference type="SAM" id="MobiDB-lite"/>
    </source>
</evidence>
<organism evidence="2">
    <name type="scientific">Timema tahoe</name>
    <dbReference type="NCBI Taxonomy" id="61484"/>
    <lineage>
        <taxon>Eukaryota</taxon>
        <taxon>Metazoa</taxon>
        <taxon>Ecdysozoa</taxon>
        <taxon>Arthropoda</taxon>
        <taxon>Hexapoda</taxon>
        <taxon>Insecta</taxon>
        <taxon>Pterygota</taxon>
        <taxon>Neoptera</taxon>
        <taxon>Polyneoptera</taxon>
        <taxon>Phasmatodea</taxon>
        <taxon>Timematodea</taxon>
        <taxon>Timematoidea</taxon>
        <taxon>Timematidae</taxon>
        <taxon>Timema</taxon>
    </lineage>
</organism>
<dbReference type="AlphaFoldDB" id="A0A7R9FNG0"/>
<protein>
    <submittedName>
        <fullName evidence="2">Uncharacterized protein</fullName>
    </submittedName>
</protein>
<evidence type="ECO:0000313" key="2">
    <source>
        <dbReference type="EMBL" id="CAD7455742.1"/>
    </source>
</evidence>
<reference evidence="2" key="1">
    <citation type="submission" date="2020-11" db="EMBL/GenBank/DDBJ databases">
        <authorList>
            <person name="Tran Van P."/>
        </authorList>
    </citation>
    <scope>NUCLEOTIDE SEQUENCE</scope>
</reference>